<dbReference type="PANTHER" id="PTHR44167">
    <property type="entry name" value="OVARIAN-SPECIFIC SERINE/THREONINE-PROTEIN KINASE LOK-RELATED"/>
    <property type="match status" value="1"/>
</dbReference>
<feature type="domain" description="Protein kinase" evidence="1">
    <location>
        <begin position="420"/>
        <end position="702"/>
    </location>
</feature>
<evidence type="ECO:0000313" key="2">
    <source>
        <dbReference type="EMBL" id="CAG5088128.1"/>
    </source>
</evidence>
<accession>A0ABN7S3W3</accession>
<organism evidence="2 3">
    <name type="scientific">Oikopleura dioica</name>
    <name type="common">Tunicate</name>
    <dbReference type="NCBI Taxonomy" id="34765"/>
    <lineage>
        <taxon>Eukaryota</taxon>
        <taxon>Metazoa</taxon>
        <taxon>Chordata</taxon>
        <taxon>Tunicata</taxon>
        <taxon>Appendicularia</taxon>
        <taxon>Copelata</taxon>
        <taxon>Oikopleuridae</taxon>
        <taxon>Oikopleura</taxon>
    </lineage>
</organism>
<gene>
    <name evidence="2" type="ORF">OKIOD_LOCUS3298</name>
</gene>
<proteinExistence type="predicted"/>
<name>A0ABN7S3W3_OIKDI</name>
<dbReference type="Gene3D" id="1.10.510.10">
    <property type="entry name" value="Transferase(Phosphotransferase) domain 1"/>
    <property type="match status" value="1"/>
</dbReference>
<evidence type="ECO:0000313" key="3">
    <source>
        <dbReference type="Proteomes" id="UP001158576"/>
    </source>
</evidence>
<sequence>MDKILPKVSHTMMPENGELLTFWQEMFKNFNPTENPENELLKLSSARYILFDSIVAKESTEKIFDSLNLYKKVSSMIHDYCRINPTLNVTGEIRDLFVEFENLEAELYNLKDVEDMTYIPGGYAGLYLAVNMRNKPTKFLPKQVDEELLEELINMDILRGTPASHAFVVAALNHHLDLLTSSLWKKFYIDWSYTIGQYNVFMAPNEYIRRILHHNPYSKEDNYSLVHKIDDTLCFLMDQMLKTVSQENACEIISTPNHLGFTVVFFATRLYYRATSTLLHRFPDLKFNQLCYFGSTVGLIFTPLIGRILERGMNPFIKPRYAAPVKSFSFALKDAMFEKYPELKTVKLPKEKYLLSAQYSSFESYIHEQVDIAALERKWVTGYDVSGAPLTSFYSSWYDIGGPEESQRINSMRYFPGKLIKKEILLGKGGQGSVYKCLWHGKPAAAKFIKSKDVDLQKYFTTKGAKGEKEMKKFFTKQASEFYIGREIKNANVLNMYDFFLQHENGVTEFVIVSEFCEKTLLQEEFSMVAYIRYFSQVNAAIKAMGERGLCHRDIKPENILLKRDSNGVLSVRVADFGLTGFSGGTPLYNPPESMIKSIPFASDIYSLGITMLVTLFETELAFKLFLMPVEVGQEVRKKLGNHSIVSFVSKMIADDYNDARINADDLGISDDFHEISQSPIGSDIQRRAAKFENNPFSRLFFSETFTKVTTFEGITQLSKMISHTIHDQGDSFKCWAFATASMIRSSLREAISKTKRIVESEKDELYEAIKSINHKLLRSELMMNVIPTKVNANSEEIQSAMLHHVMRRLTEPTYLQREGIFMLGSLKPILDRLEPFKVKLQMFAHPTDYDRFPANLSKMGVVGDFVGALEDKKVLVCPVKMGDSSIKHAMCLFGFNEKSEFLFKNTSNETKTIAIRLTNCEPRIGYHICFEETPE</sequence>
<dbReference type="InterPro" id="IPR000719">
    <property type="entry name" value="Prot_kinase_dom"/>
</dbReference>
<dbReference type="CDD" id="cd00180">
    <property type="entry name" value="PKc"/>
    <property type="match status" value="1"/>
</dbReference>
<dbReference type="Proteomes" id="UP001158576">
    <property type="component" value="Chromosome PAR"/>
</dbReference>
<dbReference type="PANTHER" id="PTHR44167:SF24">
    <property type="entry name" value="SERINE_THREONINE-PROTEIN KINASE CHK2"/>
    <property type="match status" value="1"/>
</dbReference>
<dbReference type="SUPFAM" id="SSF56112">
    <property type="entry name" value="Protein kinase-like (PK-like)"/>
    <property type="match status" value="1"/>
</dbReference>
<dbReference type="PROSITE" id="PS50011">
    <property type="entry name" value="PROTEIN_KINASE_DOM"/>
    <property type="match status" value="1"/>
</dbReference>
<reference evidence="2 3" key="1">
    <citation type="submission" date="2021-04" db="EMBL/GenBank/DDBJ databases">
        <authorList>
            <person name="Bliznina A."/>
        </authorList>
    </citation>
    <scope>NUCLEOTIDE SEQUENCE [LARGE SCALE GENOMIC DNA]</scope>
</reference>
<dbReference type="InterPro" id="IPR008271">
    <property type="entry name" value="Ser/Thr_kinase_AS"/>
</dbReference>
<dbReference type="PROSITE" id="PS00108">
    <property type="entry name" value="PROTEIN_KINASE_ST"/>
    <property type="match status" value="1"/>
</dbReference>
<dbReference type="Pfam" id="PF00069">
    <property type="entry name" value="Pkinase"/>
    <property type="match status" value="1"/>
</dbReference>
<dbReference type="InterPro" id="IPR011009">
    <property type="entry name" value="Kinase-like_dom_sf"/>
</dbReference>
<dbReference type="SMART" id="SM00220">
    <property type="entry name" value="S_TKc"/>
    <property type="match status" value="1"/>
</dbReference>
<dbReference type="EMBL" id="OU015568">
    <property type="protein sequence ID" value="CAG5088128.1"/>
    <property type="molecule type" value="Genomic_DNA"/>
</dbReference>
<evidence type="ECO:0000259" key="1">
    <source>
        <dbReference type="PROSITE" id="PS50011"/>
    </source>
</evidence>
<keyword evidence="3" id="KW-1185">Reference proteome</keyword>
<protein>
    <submittedName>
        <fullName evidence="2">Oidioi.mRNA.OKI2018_I69.PAR.g11740.t1.cds</fullName>
    </submittedName>
</protein>